<dbReference type="PANTHER" id="PTHR30548">
    <property type="entry name" value="2-HYDROXYGLUTARYL-COA DEHYDRATASE, D-COMPONENT-RELATED"/>
    <property type="match status" value="1"/>
</dbReference>
<gene>
    <name evidence="2" type="ORF">HYY20_08935</name>
</gene>
<evidence type="ECO:0000256" key="1">
    <source>
        <dbReference type="ARBA" id="ARBA00005806"/>
    </source>
</evidence>
<dbReference type="PANTHER" id="PTHR30548:SF2">
    <property type="entry name" value="2-HYDROXYACYL-COA DEHYDRATASE,D-COMPONENT"/>
    <property type="match status" value="1"/>
</dbReference>
<dbReference type="EMBL" id="JACPRF010000268">
    <property type="protein sequence ID" value="MBI2876992.1"/>
    <property type="molecule type" value="Genomic_DNA"/>
</dbReference>
<name>A0A932CPL9_UNCTE</name>
<protein>
    <submittedName>
        <fullName evidence="2">2-hydroxyacyl-CoA dehydratase</fullName>
    </submittedName>
</protein>
<comment type="similarity">
    <text evidence="1">Belongs to the FldB/FldC dehydratase alpha/beta subunit family.</text>
</comment>
<evidence type="ECO:0000313" key="3">
    <source>
        <dbReference type="Proteomes" id="UP000769766"/>
    </source>
</evidence>
<sequence>MVRGTATGDLEKMIAALESILKHRKANPTGKSDELYYEGVIKYLQRIQRAKEEGTPVIAHTVMIPTEIIYAMDLAPMHLEATSNMMTILLNQYGERFDMARGFGMAPEICSAHRLLTGGYLQGSMPKADAVIWTNQVCDNTAKAGDALMDLNNCPGVFFDRPYDYKPWAVDYLVNEMKEMIAFLEEKTGRKMDYDRLGEVVALSQRVVDLYREIYRIRKAIPAPMRNRSLQSIYVTEMLLNGTPEAVDFFEGLRDEIQERAGQVSADDENYRLLFLFLPPSYEMKLLDWMEREHRAKSVMEPFIFYWAEAEPMDPKKPLESLAQRSFYRSLVRQMHGPADYVLEDVMKLAQEFNTEGVVYFAHLGCRQACALIRTLKDALHRDLDIPTLIVDCDVMDPSLTNSEDLRNKFEGFFEILDDRK</sequence>
<dbReference type="Pfam" id="PF06050">
    <property type="entry name" value="HGD-D"/>
    <property type="match status" value="1"/>
</dbReference>
<organism evidence="2 3">
    <name type="scientific">Tectimicrobiota bacterium</name>
    <dbReference type="NCBI Taxonomy" id="2528274"/>
    <lineage>
        <taxon>Bacteria</taxon>
        <taxon>Pseudomonadati</taxon>
        <taxon>Nitrospinota/Tectimicrobiota group</taxon>
        <taxon>Candidatus Tectimicrobiota</taxon>
    </lineage>
</organism>
<dbReference type="Proteomes" id="UP000769766">
    <property type="component" value="Unassembled WGS sequence"/>
</dbReference>
<accession>A0A932CPL9</accession>
<dbReference type="AlphaFoldDB" id="A0A932CPL9"/>
<dbReference type="InterPro" id="IPR010327">
    <property type="entry name" value="FldB/FldC_alpha/beta"/>
</dbReference>
<evidence type="ECO:0000313" key="2">
    <source>
        <dbReference type="EMBL" id="MBI2876992.1"/>
    </source>
</evidence>
<dbReference type="Gene3D" id="3.40.50.11890">
    <property type="match status" value="1"/>
</dbReference>
<dbReference type="Gene3D" id="3.40.50.11900">
    <property type="match status" value="1"/>
</dbReference>
<reference evidence="2" key="1">
    <citation type="submission" date="2020-07" db="EMBL/GenBank/DDBJ databases">
        <title>Huge and variable diversity of episymbiotic CPR bacteria and DPANN archaea in groundwater ecosystems.</title>
        <authorList>
            <person name="He C.Y."/>
            <person name="Keren R."/>
            <person name="Whittaker M."/>
            <person name="Farag I.F."/>
            <person name="Doudna J."/>
            <person name="Cate J.H.D."/>
            <person name="Banfield J.F."/>
        </authorList>
    </citation>
    <scope>NUCLEOTIDE SEQUENCE</scope>
    <source>
        <strain evidence="2">NC_groundwater_672_Ag_B-0.1um_62_36</strain>
    </source>
</reference>
<proteinExistence type="inferred from homology"/>
<comment type="caution">
    <text evidence="2">The sequence shown here is derived from an EMBL/GenBank/DDBJ whole genome shotgun (WGS) entry which is preliminary data.</text>
</comment>